<name>A0ABN8TX66_9VIBR</name>
<dbReference type="EMBL" id="CALYLK010000136">
    <property type="protein sequence ID" value="CAH8235965.1"/>
    <property type="molecule type" value="Genomic_DNA"/>
</dbReference>
<sequence length="46" mass="5183">MQKRKVRVHQGRYQAANQLWTQERAGVRAQNAGDSVNGDQPTCPCQ</sequence>
<evidence type="ECO:0000313" key="2">
    <source>
        <dbReference type="EMBL" id="CAH8235965.1"/>
    </source>
</evidence>
<reference evidence="2" key="1">
    <citation type="submission" date="2022-06" db="EMBL/GenBank/DDBJ databases">
        <authorList>
            <person name="Goudenege D."/>
            <person name="Le Roux F."/>
        </authorList>
    </citation>
    <scope>NUCLEOTIDE SEQUENCE</scope>
    <source>
        <strain evidence="2">12-063</strain>
    </source>
</reference>
<dbReference type="Proteomes" id="UP001152658">
    <property type="component" value="Unassembled WGS sequence"/>
</dbReference>
<feature type="region of interest" description="Disordered" evidence="1">
    <location>
        <begin position="27"/>
        <end position="46"/>
    </location>
</feature>
<protein>
    <submittedName>
        <fullName evidence="2">Uncharacterized protein</fullName>
    </submittedName>
</protein>
<keyword evidence="3" id="KW-1185">Reference proteome</keyword>
<accession>A0ABN8TX66</accession>
<proteinExistence type="predicted"/>
<evidence type="ECO:0000313" key="3">
    <source>
        <dbReference type="Proteomes" id="UP001152658"/>
    </source>
</evidence>
<evidence type="ECO:0000256" key="1">
    <source>
        <dbReference type="SAM" id="MobiDB-lite"/>
    </source>
</evidence>
<comment type="caution">
    <text evidence="2">The sequence shown here is derived from an EMBL/GenBank/DDBJ whole genome shotgun (WGS) entry which is preliminary data.</text>
</comment>
<gene>
    <name evidence="2" type="ORF">VAE063_950357</name>
</gene>
<organism evidence="2 3">
    <name type="scientific">Vibrio aestuarianus</name>
    <dbReference type="NCBI Taxonomy" id="28171"/>
    <lineage>
        <taxon>Bacteria</taxon>
        <taxon>Pseudomonadati</taxon>
        <taxon>Pseudomonadota</taxon>
        <taxon>Gammaproteobacteria</taxon>
        <taxon>Vibrionales</taxon>
        <taxon>Vibrionaceae</taxon>
        <taxon>Vibrio</taxon>
    </lineage>
</organism>